<dbReference type="Gene3D" id="3.40.50.300">
    <property type="entry name" value="P-loop containing nucleotide triphosphate hydrolases"/>
    <property type="match status" value="1"/>
</dbReference>
<sequence length="190" mass="20668">MTEQVIALVGMPGVGKFRVSDAFAILGYKSYEMSSVIKGALASEGIAVSPASMKQKSFSIRDAHGEAAIAAAIWGQISSDARTRVVVDGIRSMAEIEYFRERVDRFAVVFCFAPTEVRHNRILAKSKKIRTKDEVRLLDANSIALGIGEAALLADYLLDLTETWGAASSNKVRTIAESLEKREDLPTNEG</sequence>
<keyword evidence="1" id="KW-0418">Kinase</keyword>
<evidence type="ECO:0000313" key="2">
    <source>
        <dbReference type="Proteomes" id="UP000199658"/>
    </source>
</evidence>
<dbReference type="RefSeq" id="WP_090219028.1">
    <property type="nucleotide sequence ID" value="NZ_FOYO01000001.1"/>
</dbReference>
<name>A0A1I6HSD0_9RHOB</name>
<dbReference type="PANTHER" id="PTHR41930">
    <property type="entry name" value="UPF0200 PROTEIN MJ1399"/>
    <property type="match status" value="1"/>
</dbReference>
<keyword evidence="1" id="KW-0808">Transferase</keyword>
<organism evidence="1 2">
    <name type="scientific">Litoreibacter janthinus</name>
    <dbReference type="NCBI Taxonomy" id="670154"/>
    <lineage>
        <taxon>Bacteria</taxon>
        <taxon>Pseudomonadati</taxon>
        <taxon>Pseudomonadota</taxon>
        <taxon>Alphaproteobacteria</taxon>
        <taxon>Rhodobacterales</taxon>
        <taxon>Roseobacteraceae</taxon>
        <taxon>Litoreibacter</taxon>
    </lineage>
</organism>
<dbReference type="SUPFAM" id="SSF52540">
    <property type="entry name" value="P-loop containing nucleoside triphosphate hydrolases"/>
    <property type="match status" value="1"/>
</dbReference>
<keyword evidence="2" id="KW-1185">Reference proteome</keyword>
<dbReference type="GO" id="GO:0016301">
    <property type="term" value="F:kinase activity"/>
    <property type="evidence" value="ECO:0007669"/>
    <property type="project" value="UniProtKB-KW"/>
</dbReference>
<dbReference type="Proteomes" id="UP000199658">
    <property type="component" value="Unassembled WGS sequence"/>
</dbReference>
<reference evidence="2" key="1">
    <citation type="submission" date="2016-10" db="EMBL/GenBank/DDBJ databases">
        <authorList>
            <person name="Varghese N."/>
            <person name="Submissions S."/>
        </authorList>
    </citation>
    <scope>NUCLEOTIDE SEQUENCE [LARGE SCALE GENOMIC DNA]</scope>
    <source>
        <strain evidence="2">DSM 26921</strain>
    </source>
</reference>
<dbReference type="AlphaFoldDB" id="A0A1I6HSD0"/>
<dbReference type="InterPro" id="IPR027417">
    <property type="entry name" value="P-loop_NTPase"/>
</dbReference>
<dbReference type="PANTHER" id="PTHR41930:SF1">
    <property type="entry name" value="DEPHOSPHO-COA KINASE"/>
    <property type="match status" value="1"/>
</dbReference>
<evidence type="ECO:0000313" key="1">
    <source>
        <dbReference type="EMBL" id="SFR57170.1"/>
    </source>
</evidence>
<dbReference type="STRING" id="670154.SAMN04488002_3322"/>
<accession>A0A1I6HSD0</accession>
<protein>
    <submittedName>
        <fullName evidence="1">Dephospho-CoA kinase</fullName>
    </submittedName>
</protein>
<dbReference type="EMBL" id="FOYO01000001">
    <property type="protein sequence ID" value="SFR57170.1"/>
    <property type="molecule type" value="Genomic_DNA"/>
</dbReference>
<proteinExistence type="predicted"/>
<gene>
    <name evidence="1" type="ORF">SAMN04488002_3322</name>
</gene>